<dbReference type="Gene3D" id="3.30.750.24">
    <property type="entry name" value="STAS domain"/>
    <property type="match status" value="1"/>
</dbReference>
<evidence type="ECO:0000313" key="3">
    <source>
        <dbReference type="Proteomes" id="UP000037939"/>
    </source>
</evidence>
<protein>
    <submittedName>
        <fullName evidence="2">STAS domain protein</fullName>
    </submittedName>
</protein>
<dbReference type="EMBL" id="LAQT01000003">
    <property type="protein sequence ID" value="KPC54102.1"/>
    <property type="molecule type" value="Genomic_DNA"/>
</dbReference>
<feature type="domain" description="STAS" evidence="1">
    <location>
        <begin position="1"/>
        <end position="99"/>
    </location>
</feature>
<dbReference type="STRING" id="857265.WG78_05615"/>
<name>A0A0N0GPW5_9NEIS</name>
<dbReference type="PANTHER" id="PTHR33495">
    <property type="entry name" value="ANTI-SIGMA FACTOR ANTAGONIST TM_1081-RELATED-RELATED"/>
    <property type="match status" value="1"/>
</dbReference>
<dbReference type="Proteomes" id="UP000037939">
    <property type="component" value="Unassembled WGS sequence"/>
</dbReference>
<gene>
    <name evidence="2" type="ORF">WG78_05615</name>
</gene>
<dbReference type="AlphaFoldDB" id="A0A0N0GPW5"/>
<keyword evidence="3" id="KW-1185">Reference proteome</keyword>
<dbReference type="InterPro" id="IPR002645">
    <property type="entry name" value="STAS_dom"/>
</dbReference>
<dbReference type="CDD" id="cd07043">
    <property type="entry name" value="STAS_anti-anti-sigma_factors"/>
    <property type="match status" value="1"/>
</dbReference>
<reference evidence="2 3" key="1">
    <citation type="submission" date="2015-07" db="EMBL/GenBank/DDBJ databases">
        <title>Draft genome sequence of the Amantichitinum ursilacus IGB-41, a new chitin-degrading bacterium.</title>
        <authorList>
            <person name="Kirstahler P."/>
            <person name="Guenther M."/>
            <person name="Grumaz C."/>
            <person name="Rupp S."/>
            <person name="Zibek S."/>
            <person name="Sohn K."/>
        </authorList>
    </citation>
    <scope>NUCLEOTIDE SEQUENCE [LARGE SCALE GENOMIC DNA]</scope>
    <source>
        <strain evidence="2 3">IGB-41</strain>
    </source>
</reference>
<dbReference type="OrthoDB" id="278639at2"/>
<dbReference type="RefSeq" id="WP_053936809.1">
    <property type="nucleotide sequence ID" value="NZ_LAQT01000003.1"/>
</dbReference>
<organism evidence="2 3">
    <name type="scientific">Amantichitinum ursilacus</name>
    <dbReference type="NCBI Taxonomy" id="857265"/>
    <lineage>
        <taxon>Bacteria</taxon>
        <taxon>Pseudomonadati</taxon>
        <taxon>Pseudomonadota</taxon>
        <taxon>Betaproteobacteria</taxon>
        <taxon>Neisseriales</taxon>
        <taxon>Chitinibacteraceae</taxon>
        <taxon>Amantichitinum</taxon>
    </lineage>
</organism>
<dbReference type="Pfam" id="PF01740">
    <property type="entry name" value="STAS"/>
    <property type="match status" value="1"/>
</dbReference>
<accession>A0A0N0GPW5</accession>
<evidence type="ECO:0000259" key="1">
    <source>
        <dbReference type="PROSITE" id="PS50801"/>
    </source>
</evidence>
<evidence type="ECO:0000313" key="2">
    <source>
        <dbReference type="EMBL" id="KPC54102.1"/>
    </source>
</evidence>
<dbReference type="SUPFAM" id="SSF52091">
    <property type="entry name" value="SpoIIaa-like"/>
    <property type="match status" value="1"/>
</dbReference>
<proteinExistence type="predicted"/>
<dbReference type="PANTHER" id="PTHR33495:SF15">
    <property type="entry name" value="STAS DOMAIN-CONTAINING PROTEIN"/>
    <property type="match status" value="1"/>
</dbReference>
<dbReference type="GO" id="GO:0043856">
    <property type="term" value="F:anti-sigma factor antagonist activity"/>
    <property type="evidence" value="ECO:0007669"/>
    <property type="project" value="TreeGrafter"/>
</dbReference>
<comment type="caution">
    <text evidence="2">The sequence shown here is derived from an EMBL/GenBank/DDBJ whole genome shotgun (WGS) entry which is preliminary data.</text>
</comment>
<sequence length="99" mass="10889">MHAALKLEQNIAQIQLNGHFTFEAHRDFKQVTQEALDNPSVTALTLDFAGVDYMDSAALGMLLLLNERAGGRRITLVNCKGTVKAVLDIANFGKIFDIK</sequence>
<dbReference type="PROSITE" id="PS50801">
    <property type="entry name" value="STAS"/>
    <property type="match status" value="1"/>
</dbReference>
<dbReference type="InterPro" id="IPR036513">
    <property type="entry name" value="STAS_dom_sf"/>
</dbReference>